<sequence>MSDCITPEERHEVTVKLREAGRELDGDSASSIRSAFCTIDHIIGTQDTGRTFEPFFDRLADLIDPTCELDLDFCMEYIVCQSCGYELPHGTHLDETKYCPNCGSRVVVSKDE</sequence>
<organism evidence="1 2">
    <name type="scientific">Lancefieldella rimae (strain ATCC 49626 / DSM 7090 / CCUG 31168 / NBRC 15546 / VPI D140H-11A)</name>
    <name type="common">Atopobium rimae</name>
    <dbReference type="NCBI Taxonomy" id="553184"/>
    <lineage>
        <taxon>Bacteria</taxon>
        <taxon>Bacillati</taxon>
        <taxon>Actinomycetota</taxon>
        <taxon>Coriobacteriia</taxon>
        <taxon>Coriobacteriales</taxon>
        <taxon>Atopobiaceae</taxon>
        <taxon>Lancefieldella</taxon>
    </lineage>
</organism>
<evidence type="ECO:0000313" key="1">
    <source>
        <dbReference type="EMBL" id="EEE17502.1"/>
    </source>
</evidence>
<name>B9CLM3_LANR4</name>
<dbReference type="RefSeq" id="WP_003149464.1">
    <property type="nucleotide sequence ID" value="NZ_ACFE01000002.1"/>
</dbReference>
<dbReference type="AlphaFoldDB" id="B9CLM3"/>
<evidence type="ECO:0000313" key="2">
    <source>
        <dbReference type="Proteomes" id="UP000004070"/>
    </source>
</evidence>
<dbReference type="EMBL" id="ACFE01000002">
    <property type="protein sequence ID" value="EEE17502.1"/>
    <property type="molecule type" value="Genomic_DNA"/>
</dbReference>
<comment type="caution">
    <text evidence="1">The sequence shown here is derived from an EMBL/GenBank/DDBJ whole genome shotgun (WGS) entry which is preliminary data.</text>
</comment>
<dbReference type="GeneID" id="84904413"/>
<accession>B9CLM3</accession>
<proteinExistence type="predicted"/>
<reference evidence="1 2" key="1">
    <citation type="submission" date="2009-01" db="EMBL/GenBank/DDBJ databases">
        <authorList>
            <person name="Madupu R."/>
            <person name="Sebastian Y."/>
            <person name="Durkin A.S."/>
            <person name="Torralba M."/>
            <person name="Methe B."/>
            <person name="Sutton G.G."/>
            <person name="Strausberg R.L."/>
            <person name="Nelson K.E."/>
        </authorList>
    </citation>
    <scope>NUCLEOTIDE SEQUENCE [LARGE SCALE GENOMIC DNA]</scope>
    <source>
        <strain evidence="1 2">ATCC 49626</strain>
    </source>
</reference>
<protein>
    <submittedName>
        <fullName evidence="1">Uncharacterized protein</fullName>
    </submittedName>
</protein>
<gene>
    <name evidence="1" type="ORF">ATORI0001_1199</name>
</gene>
<dbReference type="Proteomes" id="UP000004070">
    <property type="component" value="Unassembled WGS sequence"/>
</dbReference>